<dbReference type="AlphaFoldDB" id="A0A1I6FIX3"/>
<protein>
    <recommendedName>
        <fullName evidence="4">Ammonia monooxygenase</fullName>
    </recommendedName>
</protein>
<dbReference type="InterPro" id="IPR007820">
    <property type="entry name" value="AbrB_fam"/>
</dbReference>
<keyword evidence="1" id="KW-0812">Transmembrane</keyword>
<reference evidence="3" key="1">
    <citation type="submission" date="2016-10" db="EMBL/GenBank/DDBJ databases">
        <authorList>
            <person name="Varghese N."/>
            <person name="Submissions S."/>
        </authorList>
    </citation>
    <scope>NUCLEOTIDE SEQUENCE [LARGE SCALE GENOMIC DNA]</scope>
    <source>
        <strain evidence="3">DSM 44232</strain>
    </source>
</reference>
<dbReference type="GO" id="GO:0010468">
    <property type="term" value="P:regulation of gene expression"/>
    <property type="evidence" value="ECO:0007669"/>
    <property type="project" value="InterPro"/>
</dbReference>
<feature type="transmembrane region" description="Helical" evidence="1">
    <location>
        <begin position="50"/>
        <end position="68"/>
    </location>
</feature>
<feature type="transmembrane region" description="Helical" evidence="1">
    <location>
        <begin position="315"/>
        <end position="333"/>
    </location>
</feature>
<evidence type="ECO:0000313" key="2">
    <source>
        <dbReference type="EMBL" id="SFR29889.1"/>
    </source>
</evidence>
<feature type="transmembrane region" description="Helical" evidence="1">
    <location>
        <begin position="198"/>
        <end position="216"/>
    </location>
</feature>
<dbReference type="PANTHER" id="PTHR38457">
    <property type="entry name" value="REGULATOR ABRB-RELATED"/>
    <property type="match status" value="1"/>
</dbReference>
<name>A0A1I6FIX3_9PSEU</name>
<dbReference type="GO" id="GO:0016020">
    <property type="term" value="C:membrane"/>
    <property type="evidence" value="ECO:0007669"/>
    <property type="project" value="InterPro"/>
</dbReference>
<keyword evidence="1" id="KW-0472">Membrane</keyword>
<feature type="transmembrane region" description="Helical" evidence="1">
    <location>
        <begin position="222"/>
        <end position="239"/>
    </location>
</feature>
<keyword evidence="3" id="KW-1185">Reference proteome</keyword>
<evidence type="ECO:0000313" key="3">
    <source>
        <dbReference type="Proteomes" id="UP000198583"/>
    </source>
</evidence>
<feature type="transmembrane region" description="Helical" evidence="1">
    <location>
        <begin position="74"/>
        <end position="94"/>
    </location>
</feature>
<dbReference type="EMBL" id="FOYL01000023">
    <property type="protein sequence ID" value="SFR29889.1"/>
    <property type="molecule type" value="Genomic_DNA"/>
</dbReference>
<dbReference type="PANTHER" id="PTHR38457:SF1">
    <property type="entry name" value="REGULATOR ABRB-RELATED"/>
    <property type="match status" value="1"/>
</dbReference>
<dbReference type="STRING" id="84724.SAMN04488564_1234"/>
<keyword evidence="1" id="KW-1133">Transmembrane helix</keyword>
<proteinExistence type="predicted"/>
<feature type="transmembrane region" description="Helical" evidence="1">
    <location>
        <begin position="139"/>
        <end position="157"/>
    </location>
</feature>
<feature type="transmembrane region" description="Helical" evidence="1">
    <location>
        <begin position="20"/>
        <end position="38"/>
    </location>
</feature>
<evidence type="ECO:0008006" key="4">
    <source>
        <dbReference type="Google" id="ProtNLM"/>
    </source>
</evidence>
<feature type="transmembrane region" description="Helical" evidence="1">
    <location>
        <begin position="169"/>
        <end position="186"/>
    </location>
</feature>
<accession>A0A1I6FIX3</accession>
<organism evidence="2 3">
    <name type="scientific">Lentzea waywayandensis</name>
    <dbReference type="NCBI Taxonomy" id="84724"/>
    <lineage>
        <taxon>Bacteria</taxon>
        <taxon>Bacillati</taxon>
        <taxon>Actinomycetota</taxon>
        <taxon>Actinomycetes</taxon>
        <taxon>Pseudonocardiales</taxon>
        <taxon>Pseudonocardiaceae</taxon>
        <taxon>Lentzea</taxon>
    </lineage>
</organism>
<dbReference type="Proteomes" id="UP000198583">
    <property type="component" value="Unassembled WGS sequence"/>
</dbReference>
<evidence type="ECO:0000256" key="1">
    <source>
        <dbReference type="SAM" id="Phobius"/>
    </source>
</evidence>
<sequence>MALVLTAASAQVDSGAPLRIMSGVVAGSAVLVASRKLGWQAAPQRGVRELALAVVGLGIGGVLAVHEYRGDHTVLYLAVAVGMIAAGVLVGWWFHRVTGLDRLSAMLAMVPGGMAAMTGAAAERGRDAATVSAVQAMRMFAAVVLVTVAAVAGPASAGPGPDVSCTDQPWNFIQFVGALVLVWPLACGARRLRLPLPAFFAGIAIGVSMYVGQSLFSSCVGIPSVVTAAGQILLGVSVGESIVTGMRRGRLLALGALGVAMTLSASLMVAAVVHAVTGLDWLTCVLMTAPGGAPEVTMFALALPVEIDVVLAAQLARQLLINIGLPFWLWLFIRLDRGGSGARDEEAP</sequence>
<dbReference type="Pfam" id="PF05145">
    <property type="entry name" value="AbrB"/>
    <property type="match status" value="1"/>
</dbReference>
<gene>
    <name evidence="2" type="ORF">SAMN04488564_1234</name>
</gene>
<feature type="transmembrane region" description="Helical" evidence="1">
    <location>
        <begin position="251"/>
        <end position="273"/>
    </location>
</feature>